<keyword evidence="1" id="KW-1133">Transmembrane helix</keyword>
<feature type="transmembrane region" description="Helical" evidence="1">
    <location>
        <begin position="166"/>
        <end position="190"/>
    </location>
</feature>
<evidence type="ECO:0000313" key="3">
    <source>
        <dbReference type="Proteomes" id="UP001301653"/>
    </source>
</evidence>
<keyword evidence="3" id="KW-1185">Reference proteome</keyword>
<feature type="transmembrane region" description="Helical" evidence="1">
    <location>
        <begin position="129"/>
        <end position="146"/>
    </location>
</feature>
<gene>
    <name evidence="2" type="ORF">VA603_16540</name>
</gene>
<reference evidence="2 3" key="1">
    <citation type="submission" date="2023-12" db="EMBL/GenBank/DDBJ databases">
        <title>Stenotrophomonas guangdongensis sp. nov., isolated from wilted pepper plants (Capsicum annuum).</title>
        <authorList>
            <person name="Qiu M."/>
            <person name="Li Y."/>
            <person name="Liu Q."/>
            <person name="Zhang X."/>
            <person name="Huang Y."/>
            <person name="Guo R."/>
            <person name="Hu M."/>
            <person name="Zhou J."/>
            <person name="Zhou X."/>
        </authorList>
    </citation>
    <scope>NUCLEOTIDE SEQUENCE [LARGE SCALE GENOMIC DNA]</scope>
    <source>
        <strain evidence="2 3">MH1</strain>
    </source>
</reference>
<protein>
    <recommendedName>
        <fullName evidence="4">Transmembrane protein</fullName>
    </recommendedName>
</protein>
<keyword evidence="1" id="KW-0812">Transmembrane</keyword>
<dbReference type="EMBL" id="JAYFUH010000249">
    <property type="protein sequence ID" value="MEA5669149.1"/>
    <property type="molecule type" value="Genomic_DNA"/>
</dbReference>
<organism evidence="2 3">
    <name type="scientific">Stenotrophomonas capsici</name>
    <dbReference type="NCBI Taxonomy" id="3110230"/>
    <lineage>
        <taxon>Bacteria</taxon>
        <taxon>Pseudomonadati</taxon>
        <taxon>Pseudomonadota</taxon>
        <taxon>Gammaproteobacteria</taxon>
        <taxon>Lysobacterales</taxon>
        <taxon>Lysobacteraceae</taxon>
        <taxon>Stenotrophomonas</taxon>
    </lineage>
</organism>
<accession>A0ABU5V8U8</accession>
<dbReference type="Proteomes" id="UP001301653">
    <property type="component" value="Unassembled WGS sequence"/>
</dbReference>
<name>A0ABU5V8U8_9GAMM</name>
<sequence>MDEERDTGVQQYRLRIWQRGPKWRRWLVIAGMFLGGWTLLFGGWIGVALLRGATDRDAGAVAFNIVLVIFMATCMFLVLHRALYRQFWHQDRKRAADGMNPVDTAFPSKAGRTLPPVVRWPWGLRLRHGVLRFIGMATLLHVFLPFGNQVAISGFLARHSAGWASAGSLATLLFAWVPLVLLSLLSMLLLSRQMRRRDAGLLDEEGKRLLQAETNWLFSFAAAFAMTVLLCRVFGAMVVRYL</sequence>
<feature type="transmembrane region" description="Helical" evidence="1">
    <location>
        <begin position="61"/>
        <end position="84"/>
    </location>
</feature>
<evidence type="ECO:0000256" key="1">
    <source>
        <dbReference type="SAM" id="Phobius"/>
    </source>
</evidence>
<keyword evidence="1" id="KW-0472">Membrane</keyword>
<dbReference type="RefSeq" id="WP_323439482.1">
    <property type="nucleotide sequence ID" value="NZ_JAYFUH010000249.1"/>
</dbReference>
<feature type="transmembrane region" description="Helical" evidence="1">
    <location>
        <begin position="216"/>
        <end position="239"/>
    </location>
</feature>
<evidence type="ECO:0008006" key="4">
    <source>
        <dbReference type="Google" id="ProtNLM"/>
    </source>
</evidence>
<comment type="caution">
    <text evidence="2">The sequence shown here is derived from an EMBL/GenBank/DDBJ whole genome shotgun (WGS) entry which is preliminary data.</text>
</comment>
<proteinExistence type="predicted"/>
<evidence type="ECO:0000313" key="2">
    <source>
        <dbReference type="EMBL" id="MEA5669149.1"/>
    </source>
</evidence>
<feature type="transmembrane region" description="Helical" evidence="1">
    <location>
        <begin position="26"/>
        <end position="49"/>
    </location>
</feature>